<dbReference type="AlphaFoldDB" id="A0A1I7HPW5"/>
<keyword evidence="1" id="KW-0812">Transmembrane</keyword>
<feature type="transmembrane region" description="Helical" evidence="1">
    <location>
        <begin position="55"/>
        <end position="80"/>
    </location>
</feature>
<proteinExistence type="predicted"/>
<keyword evidence="3" id="KW-1185">Reference proteome</keyword>
<name>A0A1I7HPW5_9BACT</name>
<keyword evidence="1" id="KW-1133">Transmembrane helix</keyword>
<organism evidence="2 3">
    <name type="scientific">Pontibacter akesuensis</name>
    <dbReference type="NCBI Taxonomy" id="388950"/>
    <lineage>
        <taxon>Bacteria</taxon>
        <taxon>Pseudomonadati</taxon>
        <taxon>Bacteroidota</taxon>
        <taxon>Cytophagia</taxon>
        <taxon>Cytophagales</taxon>
        <taxon>Hymenobacteraceae</taxon>
        <taxon>Pontibacter</taxon>
    </lineage>
</organism>
<reference evidence="3" key="1">
    <citation type="submission" date="2016-10" db="EMBL/GenBank/DDBJ databases">
        <authorList>
            <person name="Varghese N."/>
        </authorList>
    </citation>
    <scope>NUCLEOTIDE SEQUENCE [LARGE SCALE GENOMIC DNA]</scope>
    <source>
        <strain evidence="3">DSM 18820</strain>
    </source>
</reference>
<gene>
    <name evidence="2" type="ORF">SAMN04487941_1583</name>
</gene>
<evidence type="ECO:0000313" key="2">
    <source>
        <dbReference type="EMBL" id="SFU62762.1"/>
    </source>
</evidence>
<evidence type="ECO:0000313" key="3">
    <source>
        <dbReference type="Proteomes" id="UP000182491"/>
    </source>
</evidence>
<protein>
    <submittedName>
        <fullName evidence="2">Uncharacterized protein</fullName>
    </submittedName>
</protein>
<keyword evidence="1" id="KW-0472">Membrane</keyword>
<dbReference type="EMBL" id="FPCA01000002">
    <property type="protein sequence ID" value="SFU62762.1"/>
    <property type="molecule type" value="Genomic_DNA"/>
</dbReference>
<accession>A0A1I7HPW5</accession>
<evidence type="ECO:0000256" key="1">
    <source>
        <dbReference type="SAM" id="Phobius"/>
    </source>
</evidence>
<feature type="transmembrane region" description="Helical" evidence="1">
    <location>
        <begin position="21"/>
        <end position="43"/>
    </location>
</feature>
<sequence>MKEREQCFFTVPALSFKYKNALHSASFATILYYTILYYTILYYTILYYTILYYTILYYTILYYTILYYTASCLSLLLAALSA</sequence>
<dbReference type="Proteomes" id="UP000182491">
    <property type="component" value="Unassembled WGS sequence"/>
</dbReference>